<dbReference type="EMBL" id="MBAD02000502">
    <property type="protein sequence ID" value="RLN66673.1"/>
    <property type="molecule type" value="Genomic_DNA"/>
</dbReference>
<comment type="caution">
    <text evidence="6">The sequence shown here is derived from an EMBL/GenBank/DDBJ whole genome shotgun (WGS) entry which is preliminary data.</text>
</comment>
<evidence type="ECO:0008006" key="8">
    <source>
        <dbReference type="Google" id="ProtNLM"/>
    </source>
</evidence>
<comment type="similarity">
    <text evidence="1">Belongs to the cytochrome P450 family.</text>
</comment>
<dbReference type="Pfam" id="PF00067">
    <property type="entry name" value="p450"/>
    <property type="match status" value="1"/>
</dbReference>
<keyword evidence="2" id="KW-0479">Metal-binding</keyword>
<protein>
    <recommendedName>
        <fullName evidence="8">Cytochrome P450</fullName>
    </recommendedName>
</protein>
<dbReference type="GO" id="GO:0005506">
    <property type="term" value="F:iron ion binding"/>
    <property type="evidence" value="ECO:0007669"/>
    <property type="project" value="InterPro"/>
</dbReference>
<reference evidence="6 7" key="1">
    <citation type="submission" date="2018-07" db="EMBL/GenBank/DDBJ databases">
        <title>Genome sequencing of oomycete isolates from Chile give support for New Zealand origin for Phytophthora kernoviae and make available the first Nothophytophthora sp. genome.</title>
        <authorList>
            <person name="Studholme D.J."/>
            <person name="Sanfuentes E."/>
            <person name="Panda P."/>
            <person name="Hill R."/>
            <person name="Sambles C."/>
            <person name="Grant M."/>
            <person name="Williams N.M."/>
            <person name="Mcdougal R.L."/>
        </authorList>
    </citation>
    <scope>NUCLEOTIDE SEQUENCE [LARGE SCALE GENOMIC DNA]</scope>
    <source>
        <strain evidence="6">Chile7</strain>
    </source>
</reference>
<evidence type="ECO:0000256" key="3">
    <source>
        <dbReference type="ARBA" id="ARBA00023002"/>
    </source>
</evidence>
<dbReference type="GO" id="GO:0016705">
    <property type="term" value="F:oxidoreductase activity, acting on paired donors, with incorporation or reduction of molecular oxygen"/>
    <property type="evidence" value="ECO:0007669"/>
    <property type="project" value="InterPro"/>
</dbReference>
<dbReference type="SUPFAM" id="SSF48264">
    <property type="entry name" value="Cytochrome P450"/>
    <property type="match status" value="1"/>
</dbReference>
<evidence type="ECO:0000313" key="7">
    <source>
        <dbReference type="Proteomes" id="UP000284657"/>
    </source>
</evidence>
<gene>
    <name evidence="6" type="ORF">BBJ29_008104</name>
</gene>
<accession>A0A3R7JS78</accession>
<keyword evidence="4" id="KW-0408">Iron</keyword>
<dbReference type="GO" id="GO:0020037">
    <property type="term" value="F:heme binding"/>
    <property type="evidence" value="ECO:0007669"/>
    <property type="project" value="InterPro"/>
</dbReference>
<keyword evidence="3" id="KW-0560">Oxidoreductase</keyword>
<evidence type="ECO:0000313" key="6">
    <source>
        <dbReference type="EMBL" id="RLN66673.1"/>
    </source>
</evidence>
<name>A0A3R7JS78_9STRA</name>
<evidence type="ECO:0000256" key="2">
    <source>
        <dbReference type="ARBA" id="ARBA00022723"/>
    </source>
</evidence>
<dbReference type="Proteomes" id="UP000284657">
    <property type="component" value="Unassembled WGS sequence"/>
</dbReference>
<dbReference type="AlphaFoldDB" id="A0A3R7JS78"/>
<dbReference type="PANTHER" id="PTHR24296">
    <property type="entry name" value="CYTOCHROME P450"/>
    <property type="match status" value="1"/>
</dbReference>
<dbReference type="InterPro" id="IPR001128">
    <property type="entry name" value="Cyt_P450"/>
</dbReference>
<dbReference type="InterPro" id="IPR036396">
    <property type="entry name" value="Cyt_P450_sf"/>
</dbReference>
<feature type="region of interest" description="Disordered" evidence="5">
    <location>
        <begin position="398"/>
        <end position="417"/>
    </location>
</feature>
<evidence type="ECO:0000256" key="4">
    <source>
        <dbReference type="ARBA" id="ARBA00023004"/>
    </source>
</evidence>
<evidence type="ECO:0000256" key="1">
    <source>
        <dbReference type="ARBA" id="ARBA00010617"/>
    </source>
</evidence>
<organism evidence="6 7">
    <name type="scientific">Phytophthora kernoviae</name>
    <dbReference type="NCBI Taxonomy" id="325452"/>
    <lineage>
        <taxon>Eukaryota</taxon>
        <taxon>Sar</taxon>
        <taxon>Stramenopiles</taxon>
        <taxon>Oomycota</taxon>
        <taxon>Peronosporomycetes</taxon>
        <taxon>Peronosporales</taxon>
        <taxon>Peronosporaceae</taxon>
        <taxon>Phytophthora</taxon>
    </lineage>
</organism>
<dbReference type="Gene3D" id="1.10.630.10">
    <property type="entry name" value="Cytochrome P450"/>
    <property type="match status" value="1"/>
</dbReference>
<dbReference type="GO" id="GO:0004497">
    <property type="term" value="F:monooxygenase activity"/>
    <property type="evidence" value="ECO:0007669"/>
    <property type="project" value="InterPro"/>
</dbReference>
<proteinExistence type="inferred from homology"/>
<evidence type="ECO:0000256" key="5">
    <source>
        <dbReference type="SAM" id="MobiDB-lite"/>
    </source>
</evidence>
<sequence length="417" mass="46147">MTTDQISEGSPEFHDWLFATTKRFHGKPWLLHVPGRPDVLVLSSPQLFEDVQRTFALQFEKVDNQFEGLGLDVHGNAVASVSSAYLRPSLHIQRHLAATVLTSPVLREMASDLVSKHVESLVKIFEDAAGDSKLESCSPLDVTKLMRQFAMEVFAELGFGLQLGTLRSPSRDSSAFEKAVDDVQVLVSQRANRSSIAWKLERLLHIGDEAALSRSAALVSAEILAAVEAKSKKRRGESGCGSPLASGVGHVDMVDILLKQKQNSKKIKDPGFLAEFVLGFVVAARGSMAYTLSMCFQCLAQHPEEQEKLYQELKEGEESGKTRRGLVRLEAVVKETMRLFPMKPFVRRRAKTDIVLSDNTFVAAGAEVAMDVYGMARRENVWGLGSAEFHPQRWIDVKTDPSPQTQPTAVQLVKEDK</sequence>